<feature type="repeat" description="ANK" evidence="3">
    <location>
        <begin position="372"/>
        <end position="404"/>
    </location>
</feature>
<dbReference type="PROSITE" id="PS50297">
    <property type="entry name" value="ANK_REP_REGION"/>
    <property type="match status" value="1"/>
</dbReference>
<keyword evidence="2 3" id="KW-0040">ANK repeat</keyword>
<evidence type="ECO:0000256" key="1">
    <source>
        <dbReference type="ARBA" id="ARBA00022737"/>
    </source>
</evidence>
<evidence type="ECO:0000313" key="5">
    <source>
        <dbReference type="Proteomes" id="UP000223968"/>
    </source>
</evidence>
<sequence length="476" mass="52360">MDIISKLPSELCGLVLEHLVLIEGFPRAVGLRLVSKWFEREITRAILATSVLLREKRTWYRYRCRDFWASNQLQHMILSDGGGDNYLISVIRHSVKTLLLESCQEPTLRGDEGAKYAVSLSEAAVFYFYGRRLLDILQYGKAANVETGISQTPDAALHILCAAAYVGHTQLVESLLKQGTDCNLKSDVFGRPLCLAAFRGNIDIVKLLLAAGAKPQAYLRRPDNFNWHSNPRMAMIDLPETPLQAAAYGGKDEIVKELMQPKYDIPLSGVDYNQAVICALRAGHVAIAERLIDGRDLSKQYPGINPDVFEWALIEACREGVPDSITMCLNRGASANSDSVEAVPCLSFAAVSGSEDAVRILLENGADPNKRARSTPLAKAASAGHLGVVKLLLEYGAERNKVPRMQWPVMKAAAGGHEQVVRYLVENGCLIVGDEKYKGYSWTFVGQKAYERALENGHTSVAEALLELGVKPDMSL</sequence>
<dbReference type="PANTHER" id="PTHR24198:SF185">
    <property type="entry name" value="ANKYRIN-3"/>
    <property type="match status" value="1"/>
</dbReference>
<dbReference type="SMART" id="SM00248">
    <property type="entry name" value="ANK"/>
    <property type="match status" value="9"/>
</dbReference>
<gene>
    <name evidence="4" type="ORF">AJ79_08093</name>
</gene>
<dbReference type="GO" id="GO:0005737">
    <property type="term" value="C:cytoplasm"/>
    <property type="evidence" value="ECO:0007669"/>
    <property type="project" value="TreeGrafter"/>
</dbReference>
<dbReference type="InterPro" id="IPR002110">
    <property type="entry name" value="Ankyrin_rpt"/>
</dbReference>
<feature type="repeat" description="ANK" evidence="3">
    <location>
        <begin position="341"/>
        <end position="373"/>
    </location>
</feature>
<dbReference type="InterPro" id="IPR036770">
    <property type="entry name" value="Ankyrin_rpt-contain_sf"/>
</dbReference>
<dbReference type="PROSITE" id="PS50088">
    <property type="entry name" value="ANK_REPEAT"/>
    <property type="match status" value="2"/>
</dbReference>
<dbReference type="Gene3D" id="1.25.40.20">
    <property type="entry name" value="Ankyrin repeat-containing domain"/>
    <property type="match status" value="2"/>
</dbReference>
<dbReference type="OrthoDB" id="4772757at2759"/>
<organism evidence="4 5">
    <name type="scientific">Helicocarpus griseus UAMH5409</name>
    <dbReference type="NCBI Taxonomy" id="1447875"/>
    <lineage>
        <taxon>Eukaryota</taxon>
        <taxon>Fungi</taxon>
        <taxon>Dikarya</taxon>
        <taxon>Ascomycota</taxon>
        <taxon>Pezizomycotina</taxon>
        <taxon>Eurotiomycetes</taxon>
        <taxon>Eurotiomycetidae</taxon>
        <taxon>Onygenales</taxon>
        <taxon>Ajellomycetaceae</taxon>
        <taxon>Helicocarpus</taxon>
    </lineage>
</organism>
<keyword evidence="1" id="KW-0677">Repeat</keyword>
<reference evidence="4 5" key="1">
    <citation type="submission" date="2017-10" db="EMBL/GenBank/DDBJ databases">
        <title>Comparative genomics in systemic dimorphic fungi from Ajellomycetaceae.</title>
        <authorList>
            <person name="Munoz J.F."/>
            <person name="Mcewen J.G."/>
            <person name="Clay O.K."/>
            <person name="Cuomo C.A."/>
        </authorList>
    </citation>
    <scope>NUCLEOTIDE SEQUENCE [LARGE SCALE GENOMIC DNA]</scope>
    <source>
        <strain evidence="4 5">UAMH5409</strain>
    </source>
</reference>
<protein>
    <submittedName>
        <fullName evidence="4">Uncharacterized protein</fullName>
    </submittedName>
</protein>
<dbReference type="PANTHER" id="PTHR24198">
    <property type="entry name" value="ANKYRIN REPEAT AND PROTEIN KINASE DOMAIN-CONTAINING PROTEIN"/>
    <property type="match status" value="1"/>
</dbReference>
<keyword evidence="5" id="KW-1185">Reference proteome</keyword>
<evidence type="ECO:0000313" key="4">
    <source>
        <dbReference type="EMBL" id="PGH00841.1"/>
    </source>
</evidence>
<dbReference type="AlphaFoldDB" id="A0A2B7WWH3"/>
<dbReference type="SUPFAM" id="SSF48403">
    <property type="entry name" value="Ankyrin repeat"/>
    <property type="match status" value="1"/>
</dbReference>
<comment type="caution">
    <text evidence="4">The sequence shown here is derived from an EMBL/GenBank/DDBJ whole genome shotgun (WGS) entry which is preliminary data.</text>
</comment>
<evidence type="ECO:0000256" key="2">
    <source>
        <dbReference type="ARBA" id="ARBA00023043"/>
    </source>
</evidence>
<proteinExistence type="predicted"/>
<dbReference type="Proteomes" id="UP000223968">
    <property type="component" value="Unassembled WGS sequence"/>
</dbReference>
<dbReference type="STRING" id="1447875.A0A2B7WWH3"/>
<evidence type="ECO:0000256" key="3">
    <source>
        <dbReference type="PROSITE-ProRule" id="PRU00023"/>
    </source>
</evidence>
<accession>A0A2B7WWH3</accession>
<dbReference type="Pfam" id="PF12796">
    <property type="entry name" value="Ank_2"/>
    <property type="match status" value="2"/>
</dbReference>
<dbReference type="EMBL" id="PDNB01000180">
    <property type="protein sequence ID" value="PGH00841.1"/>
    <property type="molecule type" value="Genomic_DNA"/>
</dbReference>
<name>A0A2B7WWH3_9EURO</name>